<keyword evidence="1" id="KW-0479">Metal-binding</keyword>
<evidence type="ECO:0000256" key="3">
    <source>
        <dbReference type="SAM" id="Phobius"/>
    </source>
</evidence>
<dbReference type="RefSeq" id="WP_086594777.1">
    <property type="nucleotide sequence ID" value="NZ_MTSE01000007.1"/>
</dbReference>
<reference evidence="5 6" key="1">
    <citation type="submission" date="2017-01" db="EMBL/GenBank/DDBJ databases">
        <title>A new Hymenobacter.</title>
        <authorList>
            <person name="Liang Y."/>
            <person name="Feng F."/>
        </authorList>
    </citation>
    <scope>NUCLEOTIDE SEQUENCE [LARGE SCALE GENOMIC DNA]</scope>
    <source>
        <strain evidence="5">MIMBbqt21</strain>
    </source>
</reference>
<evidence type="ECO:0000256" key="2">
    <source>
        <dbReference type="ARBA" id="ARBA00022801"/>
    </source>
</evidence>
<dbReference type="OrthoDB" id="9780884at2"/>
<feature type="transmembrane region" description="Helical" evidence="3">
    <location>
        <begin position="122"/>
        <end position="143"/>
    </location>
</feature>
<protein>
    <submittedName>
        <fullName evidence="5">Metallophosphatase</fullName>
    </submittedName>
</protein>
<name>A0A243WBN7_9BACT</name>
<keyword evidence="3" id="KW-0812">Transmembrane</keyword>
<proteinExistence type="predicted"/>
<dbReference type="CDD" id="cd07385">
    <property type="entry name" value="MPP_YkuE_C"/>
    <property type="match status" value="1"/>
</dbReference>
<feature type="domain" description="Calcineurin-like phosphoesterase" evidence="4">
    <location>
        <begin position="168"/>
        <end position="347"/>
    </location>
</feature>
<accession>A0A243WBN7</accession>
<dbReference type="GO" id="GO:0046872">
    <property type="term" value="F:metal ion binding"/>
    <property type="evidence" value="ECO:0007669"/>
    <property type="project" value="UniProtKB-KW"/>
</dbReference>
<evidence type="ECO:0000313" key="5">
    <source>
        <dbReference type="EMBL" id="OUJ73021.1"/>
    </source>
</evidence>
<dbReference type="PANTHER" id="PTHR31302:SF31">
    <property type="entry name" value="PHOSPHODIESTERASE YAEI"/>
    <property type="match status" value="1"/>
</dbReference>
<dbReference type="Gene3D" id="3.60.21.10">
    <property type="match status" value="1"/>
</dbReference>
<dbReference type="InterPro" id="IPR029052">
    <property type="entry name" value="Metallo-depent_PP-like"/>
</dbReference>
<evidence type="ECO:0000256" key="1">
    <source>
        <dbReference type="ARBA" id="ARBA00022723"/>
    </source>
</evidence>
<gene>
    <name evidence="5" type="ORF">BXP70_14340</name>
</gene>
<dbReference type="Pfam" id="PF00149">
    <property type="entry name" value="Metallophos"/>
    <property type="match status" value="1"/>
</dbReference>
<keyword evidence="3" id="KW-0472">Membrane</keyword>
<feature type="transmembrane region" description="Helical" evidence="3">
    <location>
        <begin position="40"/>
        <end position="59"/>
    </location>
</feature>
<evidence type="ECO:0000259" key="4">
    <source>
        <dbReference type="Pfam" id="PF00149"/>
    </source>
</evidence>
<dbReference type="SUPFAM" id="SSF56300">
    <property type="entry name" value="Metallo-dependent phosphatases"/>
    <property type="match status" value="1"/>
</dbReference>
<comment type="caution">
    <text evidence="5">The sequence shown here is derived from an EMBL/GenBank/DDBJ whole genome shotgun (WGS) entry which is preliminary data.</text>
</comment>
<dbReference type="GO" id="GO:0008758">
    <property type="term" value="F:UDP-2,3-diacylglucosamine hydrolase activity"/>
    <property type="evidence" value="ECO:0007669"/>
    <property type="project" value="TreeGrafter"/>
</dbReference>
<dbReference type="EMBL" id="MTSE01000007">
    <property type="protein sequence ID" value="OUJ73021.1"/>
    <property type="molecule type" value="Genomic_DNA"/>
</dbReference>
<organism evidence="5 6">
    <name type="scientific">Hymenobacter crusticola</name>
    <dbReference type="NCBI Taxonomy" id="1770526"/>
    <lineage>
        <taxon>Bacteria</taxon>
        <taxon>Pseudomonadati</taxon>
        <taxon>Bacteroidota</taxon>
        <taxon>Cytophagia</taxon>
        <taxon>Cytophagales</taxon>
        <taxon>Hymenobacteraceae</taxon>
        <taxon>Hymenobacter</taxon>
    </lineage>
</organism>
<keyword evidence="2" id="KW-0378">Hydrolase</keyword>
<evidence type="ECO:0000313" key="6">
    <source>
        <dbReference type="Proteomes" id="UP000194873"/>
    </source>
</evidence>
<dbReference type="Proteomes" id="UP000194873">
    <property type="component" value="Unassembled WGS sequence"/>
</dbReference>
<dbReference type="AlphaFoldDB" id="A0A243WBN7"/>
<sequence>MSRIFSPLLLVGLVLAEWYGLQAIRTLLHAATPTGRRLTTVLYLLVTIGIWFLGIWGMMARRDLHATYKSYFGGLLLAMIAAQLLIALPLLLEDVVRLGRFVTRQVTQSGGVSGPPISRSTFISQLALLLGAIPFFGLLWGMFKGGTDYQVKRVTLRFPNLPASFDGLKIAQISDLHTGSFQSKEPLQRAVALINKLKADLVFMTGDLVNNYAQEVEEHIETLAGIESEHPIFSILGNHDYSDYVQWESTEAKRTNLDRLKNNHAKIGWRLMLDESHTLERNGEKIAIIGVQNWGTKFAKYGNLAKAHAASGDAPFKILLSHDPTHWDAQVRDYPDIDLTLSGHTHGAQFGVNLPFMKWSPVQYVYEQWAGLYQKGKQYLYVNVGLGFLGYPGRVGFLPEITLLELRQA</sequence>
<feature type="transmembrane region" description="Helical" evidence="3">
    <location>
        <begin position="71"/>
        <end position="92"/>
    </location>
</feature>
<keyword evidence="6" id="KW-1185">Reference proteome</keyword>
<keyword evidence="3" id="KW-1133">Transmembrane helix</keyword>
<dbReference type="PANTHER" id="PTHR31302">
    <property type="entry name" value="TRANSMEMBRANE PROTEIN WITH METALLOPHOSPHOESTERASE DOMAIN-RELATED"/>
    <property type="match status" value="1"/>
</dbReference>
<dbReference type="GO" id="GO:0016020">
    <property type="term" value="C:membrane"/>
    <property type="evidence" value="ECO:0007669"/>
    <property type="project" value="GOC"/>
</dbReference>
<dbReference type="GO" id="GO:0009245">
    <property type="term" value="P:lipid A biosynthetic process"/>
    <property type="evidence" value="ECO:0007669"/>
    <property type="project" value="TreeGrafter"/>
</dbReference>
<dbReference type="InterPro" id="IPR051158">
    <property type="entry name" value="Metallophosphoesterase_sf"/>
</dbReference>
<dbReference type="InterPro" id="IPR004843">
    <property type="entry name" value="Calcineurin-like_PHP"/>
</dbReference>